<dbReference type="AlphaFoldDB" id="A0ABD1GZS7"/>
<evidence type="ECO:0000313" key="2">
    <source>
        <dbReference type="Proteomes" id="UP001567538"/>
    </source>
</evidence>
<evidence type="ECO:0008006" key="3">
    <source>
        <dbReference type="Google" id="ProtNLM"/>
    </source>
</evidence>
<dbReference type="EMBL" id="JBEAFC010000007">
    <property type="protein sequence ID" value="KAL1549245.1"/>
    <property type="molecule type" value="Genomic_DNA"/>
</dbReference>
<keyword evidence="2" id="KW-1185">Reference proteome</keyword>
<comment type="caution">
    <text evidence="1">The sequence shown here is derived from an EMBL/GenBank/DDBJ whole genome shotgun (WGS) entry which is preliminary data.</text>
</comment>
<dbReference type="Proteomes" id="UP001567538">
    <property type="component" value="Unassembled WGS sequence"/>
</dbReference>
<organism evidence="1 2">
    <name type="scientific">Salvia divinorum</name>
    <name type="common">Maria pastora</name>
    <name type="synonym">Diviner's sage</name>
    <dbReference type="NCBI Taxonomy" id="28513"/>
    <lineage>
        <taxon>Eukaryota</taxon>
        <taxon>Viridiplantae</taxon>
        <taxon>Streptophyta</taxon>
        <taxon>Embryophyta</taxon>
        <taxon>Tracheophyta</taxon>
        <taxon>Spermatophyta</taxon>
        <taxon>Magnoliopsida</taxon>
        <taxon>eudicotyledons</taxon>
        <taxon>Gunneridae</taxon>
        <taxon>Pentapetalae</taxon>
        <taxon>asterids</taxon>
        <taxon>lamiids</taxon>
        <taxon>Lamiales</taxon>
        <taxon>Lamiaceae</taxon>
        <taxon>Nepetoideae</taxon>
        <taxon>Mentheae</taxon>
        <taxon>Salviinae</taxon>
        <taxon>Salvia</taxon>
        <taxon>Salvia subgen. Calosphace</taxon>
    </lineage>
</organism>
<accession>A0ABD1GZS7</accession>
<proteinExistence type="predicted"/>
<reference evidence="1 2" key="1">
    <citation type="submission" date="2024-06" db="EMBL/GenBank/DDBJ databases">
        <title>A chromosome level genome sequence of Diviner's sage (Salvia divinorum).</title>
        <authorList>
            <person name="Ford S.A."/>
            <person name="Ro D.-K."/>
            <person name="Ness R.W."/>
            <person name="Phillips M.A."/>
        </authorList>
    </citation>
    <scope>NUCLEOTIDE SEQUENCE [LARGE SCALE GENOMIC DNA]</scope>
    <source>
        <strain evidence="1">SAF-2024a</strain>
        <tissue evidence="1">Leaf</tissue>
    </source>
</reference>
<name>A0ABD1GZS7_SALDI</name>
<gene>
    <name evidence="1" type="ORF">AAHA92_17374</name>
</gene>
<sequence>MGTRTEAHFETLEKAITDQAARLATIETRLDEFDAKAERQATEHRAQFDQLVQLITRGLQMTPGSSSSNSSGASNNSNIPLATPLAIQQTMELPTFDGSDTLLWLSRADQYFLVHNTPQNQRVQVALIALAGPAMAWFQLLLRRRPLLTQFAQELIGLFGTNAALDGYEALRTTSSVRDL</sequence>
<evidence type="ECO:0000313" key="1">
    <source>
        <dbReference type="EMBL" id="KAL1549245.1"/>
    </source>
</evidence>
<protein>
    <recommendedName>
        <fullName evidence="3">Retrotransposon gag domain-containing protein</fullName>
    </recommendedName>
</protein>